<dbReference type="AlphaFoldDB" id="A0AAE0F3V0"/>
<feature type="region of interest" description="Disordered" evidence="1">
    <location>
        <begin position="396"/>
        <end position="415"/>
    </location>
</feature>
<organism evidence="2 3">
    <name type="scientific">Cymbomonas tetramitiformis</name>
    <dbReference type="NCBI Taxonomy" id="36881"/>
    <lineage>
        <taxon>Eukaryota</taxon>
        <taxon>Viridiplantae</taxon>
        <taxon>Chlorophyta</taxon>
        <taxon>Pyramimonadophyceae</taxon>
        <taxon>Pyramimonadales</taxon>
        <taxon>Pyramimonadaceae</taxon>
        <taxon>Cymbomonas</taxon>
    </lineage>
</organism>
<feature type="compositionally biased region" description="Pro residues" evidence="1">
    <location>
        <begin position="209"/>
        <end position="218"/>
    </location>
</feature>
<dbReference type="Proteomes" id="UP001190700">
    <property type="component" value="Unassembled WGS sequence"/>
</dbReference>
<accession>A0AAE0F3V0</accession>
<feature type="non-terminal residue" evidence="2">
    <location>
        <position position="460"/>
    </location>
</feature>
<keyword evidence="3" id="KW-1185">Reference proteome</keyword>
<evidence type="ECO:0000313" key="3">
    <source>
        <dbReference type="Proteomes" id="UP001190700"/>
    </source>
</evidence>
<comment type="caution">
    <text evidence="2">The sequence shown here is derived from an EMBL/GenBank/DDBJ whole genome shotgun (WGS) entry which is preliminary data.</text>
</comment>
<name>A0AAE0F3V0_9CHLO</name>
<sequence length="460" mass="50570">MSSAKVLRLRLHMWERLSPELEYRFSHLNKLVQEQRRYPDSASSSQPTEKLIDYSQANASPHSRRQQADDLANAKADLAVLRGHNASLKASLQATKEVRLRPAVFWCHVGHATAIRHQRADVHVEVLGPNGRLTKQLRLKYAVHLTRADAALAVERSAELQAQIADIRRVVQLSKQVANEKVCPPIAQLVKQVVMAVRGQGPQLSKVAAPPPSCPSPSPVVQGGGPSPVVKVASSPRLVRVEQPLPQETLVIIRDDAPDSEWWPEHHSSFKKALEQAEDWGTAPTFLTRWGWRLPVVELLGGDWEDTSALVQVMAELLQHSEQLALAAANKAAEAHSLRMDLDEAHRWLECADRGIGGKDDMREKAGKAASSSVKQRDELSLAGLEFKLAAVSGAARNARGSTAGPEAEGELAERSLEKKRVKELEEEVARMQAELARVQATLSETAMSSVEANSHMLKL</sequence>
<evidence type="ECO:0000313" key="2">
    <source>
        <dbReference type="EMBL" id="KAK3250387.1"/>
    </source>
</evidence>
<evidence type="ECO:0000256" key="1">
    <source>
        <dbReference type="SAM" id="MobiDB-lite"/>
    </source>
</evidence>
<protein>
    <submittedName>
        <fullName evidence="2">Uncharacterized protein</fullName>
    </submittedName>
</protein>
<reference evidence="2 3" key="1">
    <citation type="journal article" date="2015" name="Genome Biol. Evol.">
        <title>Comparative Genomics of a Bacterivorous Green Alga Reveals Evolutionary Causalities and Consequences of Phago-Mixotrophic Mode of Nutrition.</title>
        <authorList>
            <person name="Burns J.A."/>
            <person name="Paasch A."/>
            <person name="Narechania A."/>
            <person name="Kim E."/>
        </authorList>
    </citation>
    <scope>NUCLEOTIDE SEQUENCE [LARGE SCALE GENOMIC DNA]</scope>
    <source>
        <strain evidence="2 3">PLY_AMNH</strain>
    </source>
</reference>
<feature type="region of interest" description="Disordered" evidence="1">
    <location>
        <begin position="205"/>
        <end position="225"/>
    </location>
</feature>
<proteinExistence type="predicted"/>
<dbReference type="EMBL" id="LGRX02026736">
    <property type="protein sequence ID" value="KAK3250387.1"/>
    <property type="molecule type" value="Genomic_DNA"/>
</dbReference>
<gene>
    <name evidence="2" type="ORF">CYMTET_40217</name>
</gene>